<dbReference type="AlphaFoldDB" id="A0A0D6JH26"/>
<keyword evidence="2" id="KW-1185">Reference proteome</keyword>
<evidence type="ECO:0000313" key="1">
    <source>
        <dbReference type="EMBL" id="CPR20043.1"/>
    </source>
</evidence>
<organism evidence="1 2">
    <name type="scientific">Candidatus Filomicrobium marinum</name>
    <dbReference type="NCBI Taxonomy" id="1608628"/>
    <lineage>
        <taxon>Bacteria</taxon>
        <taxon>Pseudomonadati</taxon>
        <taxon>Pseudomonadota</taxon>
        <taxon>Alphaproteobacteria</taxon>
        <taxon>Hyphomicrobiales</taxon>
        <taxon>Hyphomicrobiaceae</taxon>
        <taxon>Filomicrobium</taxon>
    </lineage>
</organism>
<dbReference type="KEGG" id="fiy:BN1229_v1_2430"/>
<dbReference type="KEGG" id="fil:BN1229_v1_3491"/>
<proteinExistence type="predicted"/>
<protein>
    <submittedName>
        <fullName evidence="1">Uncharacterized protein</fullName>
    </submittedName>
</protein>
<evidence type="ECO:0000313" key="2">
    <source>
        <dbReference type="Proteomes" id="UP000033187"/>
    </source>
</evidence>
<name>A0A0D6JH26_9HYPH</name>
<accession>A0A0D6JH26</accession>
<dbReference type="Proteomes" id="UP000033187">
    <property type="component" value="Chromosome 1"/>
</dbReference>
<dbReference type="EMBL" id="LN829119">
    <property type="protein sequence ID" value="CPR20043.1"/>
    <property type="molecule type" value="Genomic_DNA"/>
</dbReference>
<reference evidence="2" key="1">
    <citation type="submission" date="2015-02" db="EMBL/GenBank/DDBJ databases">
        <authorList>
            <person name="Chooi Y.-H."/>
        </authorList>
    </citation>
    <scope>NUCLEOTIDE SEQUENCE [LARGE SCALE GENOMIC DNA]</scope>
    <source>
        <strain evidence="2">strain Y</strain>
    </source>
</reference>
<gene>
    <name evidence="1" type="ORF">YBN1229_v1_2430</name>
</gene>
<sequence>MLAIATTAITAISVEILSGMGGGSPYVFAHRYTVGRKCQLPQLSHDANVSQLEKRVTSLSREQTLGNNGNGVSHRSAAIEASQNPRLKERFGRC</sequence>